<evidence type="ECO:0000256" key="1">
    <source>
        <dbReference type="SAM" id="MobiDB-lite"/>
    </source>
</evidence>
<feature type="compositionally biased region" description="Basic and acidic residues" evidence="1">
    <location>
        <begin position="259"/>
        <end position="280"/>
    </location>
</feature>
<keyword evidence="3" id="KW-1185">Reference proteome</keyword>
<dbReference type="AlphaFoldDB" id="A0A1J4J7H6"/>
<feature type="compositionally biased region" description="Polar residues" evidence="1">
    <location>
        <begin position="93"/>
        <end position="107"/>
    </location>
</feature>
<protein>
    <submittedName>
        <fullName evidence="2">Uncharacterized protein</fullName>
    </submittedName>
</protein>
<comment type="caution">
    <text evidence="2">The sequence shown here is derived from an EMBL/GenBank/DDBJ whole genome shotgun (WGS) entry which is preliminary data.</text>
</comment>
<dbReference type="SUPFAM" id="SSF81995">
    <property type="entry name" value="beta-sandwich domain of Sec23/24"/>
    <property type="match status" value="1"/>
</dbReference>
<dbReference type="VEuPathDB" id="TrichDB:TRFO_39603"/>
<reference evidence="2" key="1">
    <citation type="submission" date="2016-10" db="EMBL/GenBank/DDBJ databases">
        <authorList>
            <person name="Benchimol M."/>
            <person name="Almeida L.G."/>
            <person name="Vasconcelos A.T."/>
            <person name="Perreira-Neves A."/>
            <person name="Rosa I.A."/>
            <person name="Tasca T."/>
            <person name="Bogo M.R."/>
            <person name="de Souza W."/>
        </authorList>
    </citation>
    <scope>NUCLEOTIDE SEQUENCE [LARGE SCALE GENOMIC DNA]</scope>
    <source>
        <strain evidence="2">K</strain>
    </source>
</reference>
<accession>A0A1J4J7H6</accession>
<evidence type="ECO:0000313" key="3">
    <source>
        <dbReference type="Proteomes" id="UP000179807"/>
    </source>
</evidence>
<dbReference type="RefSeq" id="XP_068347304.1">
    <property type="nucleotide sequence ID" value="XM_068512749.1"/>
</dbReference>
<gene>
    <name evidence="2" type="ORF">TRFO_39603</name>
</gene>
<dbReference type="EMBL" id="MLAK01001340">
    <property type="protein sequence ID" value="OHS94167.1"/>
    <property type="molecule type" value="Genomic_DNA"/>
</dbReference>
<dbReference type="Proteomes" id="UP000179807">
    <property type="component" value="Unassembled WGS sequence"/>
</dbReference>
<feature type="compositionally biased region" description="Low complexity" evidence="1">
    <location>
        <begin position="116"/>
        <end position="161"/>
    </location>
</feature>
<sequence>MKGTRQHVRIFRPIVKKEKVLFNSEPAPATVTHIHIKQATLSQPMPPLSDSTSVTYDSTKVALPQGQNAPNPLELIPIFISSPKTNDAPIVSSQQMKQQNNHMNDQPQQEHDQPLQVNDQQQQMNNQQQQMNQQQQQNNDQQQQMNQQQPENQQPENQQQVRGREGVKLLKRVKSCPTLVNYYRKDPRSIETGENLLNNMMIEECKKEIRLLPVIDIKKFLLYLREQQRMAICRNDTDSAVKLKKLSLIAQQILDQTMREQHLQKQKERERENPPDDSPKETIVPPLKGLPPSIDSEEKIPEKYLFIGEELVRRLDPRRPPEENRRHLIECMEYFIKAYIRNTEIFRQIMYQKRDSNLQKIRYLYIYRMGLLHNAEANDPLLRLGDTSALDEMIFNALLRTPFPTTSRNIPRHLDKKMRNRLDDQYLDFHEERRRTIGFTDYQVRQYSFIRYDQTFVLFRRWKRLISNFEKKHRLKPINLEFNYNVQIPDDLEKGIYPAAFGMRIIKHPISDSLIAPEFEVMEDVDNRQLTEDREYNQPPCIDHKIIIWPHTTTMKPGDDAPCWSPRSLYSERCAPEPPDKSQKYLVFSDDEKGLNIDFDVDPRILAKQFIERQMELEH</sequence>
<proteinExistence type="predicted"/>
<name>A0A1J4J7H6_9EUKA</name>
<feature type="region of interest" description="Disordered" evidence="1">
    <location>
        <begin position="93"/>
        <end position="166"/>
    </location>
</feature>
<evidence type="ECO:0000313" key="2">
    <source>
        <dbReference type="EMBL" id="OHS94167.1"/>
    </source>
</evidence>
<organism evidence="2 3">
    <name type="scientific">Tritrichomonas foetus</name>
    <dbReference type="NCBI Taxonomy" id="1144522"/>
    <lineage>
        <taxon>Eukaryota</taxon>
        <taxon>Metamonada</taxon>
        <taxon>Parabasalia</taxon>
        <taxon>Tritrichomonadida</taxon>
        <taxon>Tritrichomonadidae</taxon>
        <taxon>Tritrichomonas</taxon>
    </lineage>
</organism>
<feature type="region of interest" description="Disordered" evidence="1">
    <location>
        <begin position="259"/>
        <end position="292"/>
    </location>
</feature>
<dbReference type="GeneID" id="94847453"/>